<feature type="compositionally biased region" description="Polar residues" evidence="1">
    <location>
        <begin position="578"/>
        <end position="596"/>
    </location>
</feature>
<feature type="compositionally biased region" description="Polar residues" evidence="1">
    <location>
        <begin position="530"/>
        <end position="551"/>
    </location>
</feature>
<keyword evidence="3" id="KW-1185">Reference proteome</keyword>
<feature type="region of interest" description="Disordered" evidence="1">
    <location>
        <begin position="529"/>
        <end position="560"/>
    </location>
</feature>
<evidence type="ECO:0000256" key="1">
    <source>
        <dbReference type="SAM" id="MobiDB-lite"/>
    </source>
</evidence>
<feature type="region of interest" description="Disordered" evidence="1">
    <location>
        <begin position="577"/>
        <end position="603"/>
    </location>
</feature>
<feature type="region of interest" description="Disordered" evidence="1">
    <location>
        <begin position="1"/>
        <end position="38"/>
    </location>
</feature>
<protein>
    <submittedName>
        <fullName evidence="2">Uncharacterized protein</fullName>
    </submittedName>
</protein>
<feature type="compositionally biased region" description="Basic and acidic residues" evidence="1">
    <location>
        <begin position="860"/>
        <end position="872"/>
    </location>
</feature>
<dbReference type="Proteomes" id="UP000784294">
    <property type="component" value="Unassembled WGS sequence"/>
</dbReference>
<dbReference type="EMBL" id="CAAALY010255188">
    <property type="protein sequence ID" value="VEL37504.1"/>
    <property type="molecule type" value="Genomic_DNA"/>
</dbReference>
<comment type="caution">
    <text evidence="2">The sequence shown here is derived from an EMBL/GenBank/DDBJ whole genome shotgun (WGS) entry which is preliminary data.</text>
</comment>
<feature type="region of interest" description="Disordered" evidence="1">
    <location>
        <begin position="218"/>
        <end position="242"/>
    </location>
</feature>
<organism evidence="2 3">
    <name type="scientific">Protopolystoma xenopodis</name>
    <dbReference type="NCBI Taxonomy" id="117903"/>
    <lineage>
        <taxon>Eukaryota</taxon>
        <taxon>Metazoa</taxon>
        <taxon>Spiralia</taxon>
        <taxon>Lophotrochozoa</taxon>
        <taxon>Platyhelminthes</taxon>
        <taxon>Monogenea</taxon>
        <taxon>Polyopisthocotylea</taxon>
        <taxon>Polystomatidea</taxon>
        <taxon>Polystomatidae</taxon>
        <taxon>Protopolystoma</taxon>
    </lineage>
</organism>
<accession>A0A3S5C5Y4</accession>
<sequence length="958" mass="101558">MNSTAESSIQTPEPSSASMTIPPVRKQKTGSSSLCGSQSGLEAFFQSPQLLLSGSQTTSESRRKSQHQADTSVKNFSASVSVSKGGLLLPNGADAGWNGDVGETNLLTRISSGLSSGTPEANGLGPRSDEDAILVGPFNGNSVRPESGTVSHTCPSGTSSLKNCATNIINLNPNSHKWLHLGSSTTKPGALGPTYLDMESTDYRDRLAMKEEHEAIKARISTDSKQASTKSGEIASGSQLPRFQTAPISAGNETFSGQEVYLELSNLSGSCSQQSLGGPSDWSEQEDRLSSGFFRFALSATGTGGCSSGGDGVGCSKDDTDDSLLGFLGSSASSLSHTGICQPPSQPRQPRQLDMLRDENISNLDAGDTTLETVQNRLADSTISSICPHSPNPQSDTDSGHPEVCYPASFCSDHDNHYLFESISPSLQPCTSLGSSQPASICPTSAHLFDVKSSVFFSSLSSSSAVVVPVSGIDSVEVGRFTITRSVTELLTPSASASSTSASAASSSGSAMSPSAGCWVDPHTCPLDSDVQTTNSDQETGDSYSNSTPYTLLSGGHSDRRPDELRIALMNPMDSGAVSMSEQPTTAQTLTPTSLRGTGKRQRYLSDGPARLTELCLSPQCRALDQLASTGLWPSDAHVPRRLPVAMRPDPSLISADAPRRRSIGLRPVRRRRHCTDAGVGCWPAGLLPVSSGSLSPNRSVDDADILTTGSSVADGSVTSVKSTMLPVASAPAFGLSMDSVCTGWALGMMHHGAPVEQWLIEQAELASKRAASGAAKAAAAAAAILTLKKAGGSTRGKTMDIAPCLAPCRPEISKPKSEPEAELFIPPKAYISRVMSKSFDYAGTEEEAREDGEDEDEKDDRQEQEEKWDERHLMDVVNSSGTGKPIEDETEFFTMSNPRESVVQEAGVYKLIDSLVRLNLNFLPFPLLPIYQLRIFPNIRPFNVFLCHSELFHFSIL</sequence>
<feature type="compositionally biased region" description="Polar residues" evidence="1">
    <location>
        <begin position="1"/>
        <end position="19"/>
    </location>
</feature>
<feature type="compositionally biased region" description="Polar residues" evidence="1">
    <location>
        <begin position="223"/>
        <end position="242"/>
    </location>
</feature>
<gene>
    <name evidence="2" type="ORF">PXEA_LOCUS30944</name>
</gene>
<reference evidence="2" key="1">
    <citation type="submission" date="2018-11" db="EMBL/GenBank/DDBJ databases">
        <authorList>
            <consortium name="Pathogen Informatics"/>
        </authorList>
    </citation>
    <scope>NUCLEOTIDE SEQUENCE</scope>
</reference>
<evidence type="ECO:0000313" key="3">
    <source>
        <dbReference type="Proteomes" id="UP000784294"/>
    </source>
</evidence>
<name>A0A3S5C5Y4_9PLAT</name>
<proteinExistence type="predicted"/>
<feature type="region of interest" description="Disordered" evidence="1">
    <location>
        <begin position="52"/>
        <end position="73"/>
    </location>
</feature>
<dbReference type="AlphaFoldDB" id="A0A3S5C5Y4"/>
<feature type="region of interest" description="Disordered" evidence="1">
    <location>
        <begin position="844"/>
        <end position="872"/>
    </location>
</feature>
<evidence type="ECO:0000313" key="2">
    <source>
        <dbReference type="EMBL" id="VEL37504.1"/>
    </source>
</evidence>
<feature type="compositionally biased region" description="Acidic residues" evidence="1">
    <location>
        <begin position="844"/>
        <end position="859"/>
    </location>
</feature>